<dbReference type="KEGG" id="kcm:ABWK59_08590"/>
<dbReference type="InterPro" id="IPR001647">
    <property type="entry name" value="HTH_TetR"/>
</dbReference>
<name>A0AAU8JRR6_9ACTN</name>
<evidence type="ECO:0000256" key="2">
    <source>
        <dbReference type="ARBA" id="ARBA00023125"/>
    </source>
</evidence>
<feature type="compositionally biased region" description="Basic and acidic residues" evidence="5">
    <location>
        <begin position="19"/>
        <end position="29"/>
    </location>
</feature>
<dbReference type="EMBL" id="CP159872">
    <property type="protein sequence ID" value="XCM78983.1"/>
    <property type="molecule type" value="Genomic_DNA"/>
</dbReference>
<keyword evidence="2 4" id="KW-0238">DNA-binding</keyword>
<dbReference type="SUPFAM" id="SSF46689">
    <property type="entry name" value="Homeodomain-like"/>
    <property type="match status" value="1"/>
</dbReference>
<dbReference type="GO" id="GO:0003700">
    <property type="term" value="F:DNA-binding transcription factor activity"/>
    <property type="evidence" value="ECO:0007669"/>
    <property type="project" value="TreeGrafter"/>
</dbReference>
<evidence type="ECO:0000313" key="7">
    <source>
        <dbReference type="EMBL" id="XCM78983.1"/>
    </source>
</evidence>
<protein>
    <submittedName>
        <fullName evidence="7">TetR/AcrR family transcriptional regulator</fullName>
    </submittedName>
</protein>
<dbReference type="PRINTS" id="PR00455">
    <property type="entry name" value="HTHTETR"/>
</dbReference>
<dbReference type="InterPro" id="IPR050109">
    <property type="entry name" value="HTH-type_TetR-like_transc_reg"/>
</dbReference>
<dbReference type="InterPro" id="IPR011075">
    <property type="entry name" value="TetR_C"/>
</dbReference>
<evidence type="ECO:0000256" key="1">
    <source>
        <dbReference type="ARBA" id="ARBA00023015"/>
    </source>
</evidence>
<feature type="DNA-binding region" description="H-T-H motif" evidence="4">
    <location>
        <begin position="56"/>
        <end position="75"/>
    </location>
</feature>
<keyword evidence="3" id="KW-0804">Transcription</keyword>
<dbReference type="InterPro" id="IPR036271">
    <property type="entry name" value="Tet_transcr_reg_TetR-rel_C_sf"/>
</dbReference>
<dbReference type="Pfam" id="PF16859">
    <property type="entry name" value="TetR_C_11"/>
    <property type="match status" value="1"/>
</dbReference>
<dbReference type="PROSITE" id="PS50977">
    <property type="entry name" value="HTH_TETR_2"/>
    <property type="match status" value="1"/>
</dbReference>
<dbReference type="PANTHER" id="PTHR30055">
    <property type="entry name" value="HTH-TYPE TRANSCRIPTIONAL REGULATOR RUTR"/>
    <property type="match status" value="1"/>
</dbReference>
<dbReference type="GO" id="GO:0000976">
    <property type="term" value="F:transcription cis-regulatory region binding"/>
    <property type="evidence" value="ECO:0007669"/>
    <property type="project" value="TreeGrafter"/>
</dbReference>
<dbReference type="Pfam" id="PF00440">
    <property type="entry name" value="TetR_N"/>
    <property type="match status" value="1"/>
</dbReference>
<organism evidence="7">
    <name type="scientific">Kitasatospora camelliae</name>
    <dbReference type="NCBI Taxonomy" id="3156397"/>
    <lineage>
        <taxon>Bacteria</taxon>
        <taxon>Bacillati</taxon>
        <taxon>Actinomycetota</taxon>
        <taxon>Actinomycetes</taxon>
        <taxon>Kitasatosporales</taxon>
        <taxon>Streptomycetaceae</taxon>
        <taxon>Kitasatospora</taxon>
    </lineage>
</organism>
<keyword evidence="1" id="KW-0805">Transcription regulation</keyword>
<evidence type="ECO:0000256" key="4">
    <source>
        <dbReference type="PROSITE-ProRule" id="PRU00335"/>
    </source>
</evidence>
<dbReference type="Gene3D" id="1.10.357.10">
    <property type="entry name" value="Tetracycline Repressor, domain 2"/>
    <property type="match status" value="1"/>
</dbReference>
<reference evidence="7" key="1">
    <citation type="submission" date="2024-06" db="EMBL/GenBank/DDBJ databases">
        <title>The genome sequences of Kitasatospora sp. strain HUAS MG31.</title>
        <authorList>
            <person name="Mo P."/>
        </authorList>
    </citation>
    <scope>NUCLEOTIDE SEQUENCE</scope>
    <source>
        <strain evidence="7">HUAS MG31</strain>
    </source>
</reference>
<dbReference type="Gene3D" id="1.10.10.60">
    <property type="entry name" value="Homeodomain-like"/>
    <property type="match status" value="1"/>
</dbReference>
<dbReference type="AlphaFoldDB" id="A0AAU8JRR6"/>
<sequence length="217" mass="23001">MSADSLDPAFAGSVDAAESADRADRPRPVGRGEKVRAAVLAAVLRELVETGYAALTVDQVAQRAGVHKTTVYRRWKDRDTLVVDALTDHIAADIPIPDTGSVAEDLELLARGLVGWLGSPVGRAVVTTMLSDAVRVPEIADARRRIFHDRTLRAAPVVARAIERGELPPGTDATELIKDLVAPIYFRVLITGEPVDTGTADRAAAAVLAAAAARRDA</sequence>
<dbReference type="RefSeq" id="WP_354639292.1">
    <property type="nucleotide sequence ID" value="NZ_CP159872.1"/>
</dbReference>
<dbReference type="InterPro" id="IPR009057">
    <property type="entry name" value="Homeodomain-like_sf"/>
</dbReference>
<proteinExistence type="predicted"/>
<evidence type="ECO:0000256" key="3">
    <source>
        <dbReference type="ARBA" id="ARBA00023163"/>
    </source>
</evidence>
<feature type="region of interest" description="Disordered" evidence="5">
    <location>
        <begin position="1"/>
        <end position="29"/>
    </location>
</feature>
<feature type="domain" description="HTH tetR-type" evidence="6">
    <location>
        <begin position="33"/>
        <end position="93"/>
    </location>
</feature>
<dbReference type="SUPFAM" id="SSF48498">
    <property type="entry name" value="Tetracyclin repressor-like, C-terminal domain"/>
    <property type="match status" value="1"/>
</dbReference>
<dbReference type="PANTHER" id="PTHR30055:SF148">
    <property type="entry name" value="TETR-FAMILY TRANSCRIPTIONAL REGULATOR"/>
    <property type="match status" value="1"/>
</dbReference>
<gene>
    <name evidence="7" type="ORF">ABWK59_08590</name>
</gene>
<evidence type="ECO:0000256" key="5">
    <source>
        <dbReference type="SAM" id="MobiDB-lite"/>
    </source>
</evidence>
<evidence type="ECO:0000259" key="6">
    <source>
        <dbReference type="PROSITE" id="PS50977"/>
    </source>
</evidence>
<accession>A0AAU8JRR6</accession>